<feature type="domain" description="Penicillin-binding protein dimerisation" evidence="5">
    <location>
        <begin position="160"/>
        <end position="321"/>
    </location>
</feature>
<sequence>MRVSRALVLAIVGMLLLTAAGIGSFVWLRGDASDAERSARTYAGGVAQALADGTLPGGLEVADRAGAEQDYDEVLRGMGSLRPTVSVSKVDLANDERTGTVTFAQSWTIHEGKKPWTYTTTMPITRRGSGEHLAWTGTWSHAVIAPELTADERLSAVRDKAVRGDILAEDGTALVTLRPVVRVGIDKTLAKKGSDVSATAAALAEAVGIDPAAYRKAVTAAGSKAFVEAIVYRSESSDLAKLSNIAKKYPEMRLLEDELPLAPTSGFARPILGTVGPPTAEIIEKSAGRIRQGSLVGLSGLEAAQDQRLRGSDGFAVNAVQIGSDETRELYAVSAVDGLPVTVSLDEAVQEAAEAALTDVGDKGGASALVAIRPSDMHVLAAASGAGSQGYSTSTLGQYPPGSTFKAVTALALLRSGLTPKTKIDCTKTATVEGRAFKNYDDYPPKRLGSISLTSAIANSCNTALISQLDRLDGADLAEAAAALGLTAQPQLGVPGALGTVPADAAGVDLAASLIGQGRVVTSPMGMATVAASIARGSIGAPVIVIDGREPKPSPPSKPLTRKESEELQALLRAVVTDGSASFLKGVPGDDVLAKTGTAEYGRGDPPPTHAWMIGIQGDVAVAVFVEKGQSGAKTAGPILEEFLRRMP</sequence>
<accession>W6K1N0</accession>
<keyword evidence="3" id="KW-0472">Membrane</keyword>
<evidence type="ECO:0000259" key="5">
    <source>
        <dbReference type="Pfam" id="PF03717"/>
    </source>
</evidence>
<dbReference type="InterPro" id="IPR005311">
    <property type="entry name" value="PBP_dimer"/>
</dbReference>
<dbReference type="PANTHER" id="PTHR30627:SF24">
    <property type="entry name" value="PENICILLIN-BINDING PROTEIN 4B"/>
    <property type="match status" value="1"/>
</dbReference>
<gene>
    <name evidence="6" type="ORF">BN11_1440008</name>
</gene>
<dbReference type="Gene3D" id="3.90.1310.10">
    <property type="entry name" value="Penicillin-binding protein 2a (Domain 2)"/>
    <property type="match status" value="1"/>
</dbReference>
<name>W6K1N0_9MICO</name>
<dbReference type="SUPFAM" id="SSF56601">
    <property type="entry name" value="beta-lactamase/transpeptidase-like"/>
    <property type="match status" value="1"/>
</dbReference>
<dbReference type="EMBL" id="CAJA01000051">
    <property type="protein sequence ID" value="CCH72204.1"/>
    <property type="molecule type" value="Genomic_DNA"/>
</dbReference>
<dbReference type="AlphaFoldDB" id="W6K1N0"/>
<organism evidence="6 7">
    <name type="scientific">Nostocoides australiense Ben110</name>
    <dbReference type="NCBI Taxonomy" id="1193182"/>
    <lineage>
        <taxon>Bacteria</taxon>
        <taxon>Bacillati</taxon>
        <taxon>Actinomycetota</taxon>
        <taxon>Actinomycetes</taxon>
        <taxon>Micrococcales</taxon>
        <taxon>Intrasporangiaceae</taxon>
        <taxon>Nostocoides</taxon>
    </lineage>
</organism>
<proteinExistence type="inferred from homology"/>
<dbReference type="Gene3D" id="3.40.710.10">
    <property type="entry name" value="DD-peptidase/beta-lactamase superfamily"/>
    <property type="match status" value="1"/>
</dbReference>
<dbReference type="InterPro" id="IPR050515">
    <property type="entry name" value="Beta-lactam/transpept"/>
</dbReference>
<dbReference type="InterPro" id="IPR036138">
    <property type="entry name" value="PBP_dimer_sf"/>
</dbReference>
<comment type="caution">
    <text evidence="6">The sequence shown here is derived from an EMBL/GenBank/DDBJ whole genome shotgun (WGS) entry which is preliminary data.</text>
</comment>
<evidence type="ECO:0000313" key="6">
    <source>
        <dbReference type="EMBL" id="CCH72204.1"/>
    </source>
</evidence>
<keyword evidence="7" id="KW-1185">Reference proteome</keyword>
<reference evidence="6 7" key="1">
    <citation type="journal article" date="2013" name="ISME J.">
        <title>A metabolic model for members of the genus Tetrasphaera involved in enhanced biological phosphorus removal.</title>
        <authorList>
            <person name="Kristiansen R."/>
            <person name="Nguyen H.T.T."/>
            <person name="Saunders A.M."/>
            <person name="Nielsen J.L."/>
            <person name="Wimmer R."/>
            <person name="Le V.Q."/>
            <person name="McIlroy S.J."/>
            <person name="Petrovski S."/>
            <person name="Seviour R.J."/>
            <person name="Calteau A."/>
            <person name="Nielsen K.L."/>
            <person name="Nielsen P.H."/>
        </authorList>
    </citation>
    <scope>NUCLEOTIDE SEQUENCE [LARGE SCALE GENOMIC DNA]</scope>
    <source>
        <strain evidence="6 7">Ben110</strain>
    </source>
</reference>
<dbReference type="GO" id="GO:0071972">
    <property type="term" value="F:peptidoglycan L,D-transpeptidase activity"/>
    <property type="evidence" value="ECO:0007669"/>
    <property type="project" value="TreeGrafter"/>
</dbReference>
<feature type="domain" description="Penicillin-binding protein transpeptidase" evidence="4">
    <location>
        <begin position="370"/>
        <end position="644"/>
    </location>
</feature>
<dbReference type="InterPro" id="IPR012338">
    <property type="entry name" value="Beta-lactam/transpept-like"/>
</dbReference>
<dbReference type="PANTHER" id="PTHR30627">
    <property type="entry name" value="PEPTIDOGLYCAN D,D-TRANSPEPTIDASE"/>
    <property type="match status" value="1"/>
</dbReference>
<comment type="similarity">
    <text evidence="2">Belongs to the transpeptidase family.</text>
</comment>
<evidence type="ECO:0000256" key="3">
    <source>
        <dbReference type="ARBA" id="ARBA00023136"/>
    </source>
</evidence>
<evidence type="ECO:0000256" key="1">
    <source>
        <dbReference type="ARBA" id="ARBA00004370"/>
    </source>
</evidence>
<dbReference type="GO" id="GO:0008658">
    <property type="term" value="F:penicillin binding"/>
    <property type="evidence" value="ECO:0007669"/>
    <property type="project" value="InterPro"/>
</dbReference>
<dbReference type="Proteomes" id="UP000035763">
    <property type="component" value="Unassembled WGS sequence"/>
</dbReference>
<comment type="subcellular location">
    <subcellularLocation>
        <location evidence="1">Membrane</location>
    </subcellularLocation>
</comment>
<dbReference type="OrthoDB" id="5241017at2"/>
<dbReference type="GO" id="GO:0071555">
    <property type="term" value="P:cell wall organization"/>
    <property type="evidence" value="ECO:0007669"/>
    <property type="project" value="TreeGrafter"/>
</dbReference>
<dbReference type="InterPro" id="IPR001460">
    <property type="entry name" value="PCN-bd_Tpept"/>
</dbReference>
<dbReference type="Pfam" id="PF00905">
    <property type="entry name" value="Transpeptidase"/>
    <property type="match status" value="1"/>
</dbReference>
<evidence type="ECO:0000256" key="2">
    <source>
        <dbReference type="ARBA" id="ARBA00007171"/>
    </source>
</evidence>
<evidence type="ECO:0000259" key="4">
    <source>
        <dbReference type="Pfam" id="PF00905"/>
    </source>
</evidence>
<dbReference type="SUPFAM" id="SSF56519">
    <property type="entry name" value="Penicillin binding protein dimerisation domain"/>
    <property type="match status" value="1"/>
</dbReference>
<evidence type="ECO:0000313" key="7">
    <source>
        <dbReference type="Proteomes" id="UP000035763"/>
    </source>
</evidence>
<dbReference type="STRING" id="1193182.BN11_1440008"/>
<dbReference type="GO" id="GO:0005886">
    <property type="term" value="C:plasma membrane"/>
    <property type="evidence" value="ECO:0007669"/>
    <property type="project" value="TreeGrafter"/>
</dbReference>
<protein>
    <submittedName>
        <fullName evidence="6">Putative secreted penicillin binding protein</fullName>
    </submittedName>
</protein>
<dbReference type="Pfam" id="PF03717">
    <property type="entry name" value="PBP_dimer"/>
    <property type="match status" value="1"/>
</dbReference>